<evidence type="ECO:0000256" key="1">
    <source>
        <dbReference type="ARBA" id="ARBA00006056"/>
    </source>
</evidence>
<dbReference type="PANTHER" id="PTHR11091">
    <property type="entry name" value="OXIDOREDUCTASE-RELATED"/>
    <property type="match status" value="1"/>
</dbReference>
<dbReference type="InterPro" id="IPR036111">
    <property type="entry name" value="Mal/L-sulfo/L-lacto_DH-like_sf"/>
</dbReference>
<dbReference type="InterPro" id="IPR043143">
    <property type="entry name" value="Mal/L-sulf/L-lact_DH-like_NADP"/>
</dbReference>
<proteinExistence type="inferred from homology"/>
<dbReference type="InterPro" id="IPR043144">
    <property type="entry name" value="Mal/L-sulf/L-lact_DH-like_ah"/>
</dbReference>
<comment type="caution">
    <text evidence="3">The sequence shown here is derived from an EMBL/GenBank/DDBJ whole genome shotgun (WGS) entry which is preliminary data.</text>
</comment>
<dbReference type="EMBL" id="JAGGKT010000002">
    <property type="protein sequence ID" value="MBP1930844.1"/>
    <property type="molecule type" value="Genomic_DNA"/>
</dbReference>
<evidence type="ECO:0000313" key="3">
    <source>
        <dbReference type="EMBL" id="MBP1930844.1"/>
    </source>
</evidence>
<keyword evidence="4" id="KW-1185">Reference proteome</keyword>
<dbReference type="Proteomes" id="UP001519343">
    <property type="component" value="Unassembled WGS sequence"/>
</dbReference>
<dbReference type="PANTHER" id="PTHR11091:SF0">
    <property type="entry name" value="MALATE DEHYDROGENASE"/>
    <property type="match status" value="1"/>
</dbReference>
<organism evidence="3 4">
    <name type="scientific">Ammoniphilus resinae</name>
    <dbReference type="NCBI Taxonomy" id="861532"/>
    <lineage>
        <taxon>Bacteria</taxon>
        <taxon>Bacillati</taxon>
        <taxon>Bacillota</taxon>
        <taxon>Bacilli</taxon>
        <taxon>Bacillales</taxon>
        <taxon>Paenibacillaceae</taxon>
        <taxon>Aneurinibacillus group</taxon>
        <taxon>Ammoniphilus</taxon>
    </lineage>
</organism>
<dbReference type="InterPro" id="IPR003767">
    <property type="entry name" value="Malate/L-lactate_DH-like"/>
</dbReference>
<dbReference type="Gene3D" id="3.30.1370.60">
    <property type="entry name" value="Hypothetical oxidoreductase yiak, domain 2"/>
    <property type="match status" value="1"/>
</dbReference>
<dbReference type="SUPFAM" id="SSF89733">
    <property type="entry name" value="L-sulfolactate dehydrogenase-like"/>
    <property type="match status" value="1"/>
</dbReference>
<sequence>MGQTRRLSQEQYLELGTHILTQIGIPQNHAGVQISSLLDADQRKVHTHGLFRLPTYIKQIINGGINKDPNIQRLRRGPVIELMDGDHGLGAVVASTAMKAAIELSSQNGIGVVSVKNGSHFGMAAYYAELATYENQIGIAMSNTSPMIAPTGSLKPVLGNNPWAIAVPTNMNYPVTLDMANSMVAKGKIRMAALKEESIPFGWALDNLGRPTNDPKEALKGVILPIGGYKGYGITLMVDILAGVLSGADFGEKVPDHETGEKRNIGQLFISINVGNFMNIDQFKSRMDELIESIKTAPRIDPDIEVLLPGEKEWKNKLNELHQPFDFPINVVDSLVQVCQKYNIDLPKSLLH</sequence>
<reference evidence="3 4" key="1">
    <citation type="submission" date="2021-03" db="EMBL/GenBank/DDBJ databases">
        <title>Genomic Encyclopedia of Type Strains, Phase IV (KMG-IV): sequencing the most valuable type-strain genomes for metagenomic binning, comparative biology and taxonomic classification.</title>
        <authorList>
            <person name="Goeker M."/>
        </authorList>
    </citation>
    <scope>NUCLEOTIDE SEQUENCE [LARGE SCALE GENOMIC DNA]</scope>
    <source>
        <strain evidence="3 4">DSM 24738</strain>
    </source>
</reference>
<dbReference type="RefSeq" id="WP_209808962.1">
    <property type="nucleotide sequence ID" value="NZ_JAGGKT010000002.1"/>
</dbReference>
<evidence type="ECO:0000313" key="4">
    <source>
        <dbReference type="Proteomes" id="UP001519343"/>
    </source>
</evidence>
<name>A0ABS4GKT8_9BACL</name>
<dbReference type="Gene3D" id="1.10.1530.10">
    <property type="match status" value="1"/>
</dbReference>
<comment type="similarity">
    <text evidence="1">Belongs to the LDH2/MDH2 oxidoreductase family.</text>
</comment>
<protein>
    <submittedName>
        <fullName evidence="3">LDH2 family malate/lactate/ureidoglycolate dehydrogenase</fullName>
    </submittedName>
</protein>
<keyword evidence="2" id="KW-0560">Oxidoreductase</keyword>
<dbReference type="Pfam" id="PF02615">
    <property type="entry name" value="Ldh_2"/>
    <property type="match status" value="1"/>
</dbReference>
<evidence type="ECO:0000256" key="2">
    <source>
        <dbReference type="ARBA" id="ARBA00023002"/>
    </source>
</evidence>
<gene>
    <name evidence="3" type="ORF">J2Z37_000841</name>
</gene>
<accession>A0ABS4GKT8</accession>